<dbReference type="PROSITE" id="PS50005">
    <property type="entry name" value="TPR"/>
    <property type="match status" value="3"/>
</dbReference>
<keyword evidence="5" id="KW-1185">Reference proteome</keyword>
<dbReference type="Pfam" id="PF13424">
    <property type="entry name" value="TPR_12"/>
    <property type="match status" value="3"/>
</dbReference>
<protein>
    <submittedName>
        <fullName evidence="4">Tetratricopeptide repeat protein</fullName>
    </submittedName>
</protein>
<name>A0A6P0U8H8_9FLAO</name>
<dbReference type="Proteomes" id="UP000468443">
    <property type="component" value="Unassembled WGS sequence"/>
</dbReference>
<dbReference type="AlphaFoldDB" id="A0A6P0U8H8"/>
<comment type="caution">
    <text evidence="4">The sequence shown here is derived from an EMBL/GenBank/DDBJ whole genome shotgun (WGS) entry which is preliminary data.</text>
</comment>
<dbReference type="SMART" id="SM00028">
    <property type="entry name" value="TPR"/>
    <property type="match status" value="10"/>
</dbReference>
<proteinExistence type="predicted"/>
<dbReference type="Gene3D" id="1.25.40.10">
    <property type="entry name" value="Tetratricopeptide repeat domain"/>
    <property type="match status" value="4"/>
</dbReference>
<feature type="repeat" description="TPR" evidence="3">
    <location>
        <begin position="172"/>
        <end position="205"/>
    </location>
</feature>
<keyword evidence="1" id="KW-0677">Repeat</keyword>
<evidence type="ECO:0000313" key="5">
    <source>
        <dbReference type="Proteomes" id="UP000468443"/>
    </source>
</evidence>
<feature type="repeat" description="TPR" evidence="3">
    <location>
        <begin position="218"/>
        <end position="251"/>
    </location>
</feature>
<feature type="repeat" description="TPR" evidence="3">
    <location>
        <begin position="310"/>
        <end position="343"/>
    </location>
</feature>
<dbReference type="Pfam" id="PF13374">
    <property type="entry name" value="TPR_10"/>
    <property type="match status" value="1"/>
</dbReference>
<evidence type="ECO:0000313" key="4">
    <source>
        <dbReference type="EMBL" id="NER09465.1"/>
    </source>
</evidence>
<gene>
    <name evidence="4" type="ORF">GWK09_02965</name>
</gene>
<sequence>MMTVTFKDRIRNAEAYLRTDRLEDSISEYTMALEQATGLRQQIDLHMVLGRLYQRSKQPANAITQFETALQLLQKGRSKEDKADMAAAHNNLAALYLQLEIPKAISHYREALEDYGTLVKEKGQTFLPHLANTHFALAEAYVQDGKPLKAKTHIKDAIRIYENLPGPSAMRARAHYQLGLIYTDEFNLHDAQLQYNKALKVYQSMPEADESSVQAIMAALHNNLGVTYHSMEEAEKAVEAYHRSLDHYRKLAETHADIFLPYEASTLNSLAIVYNTMKESQRAIEMVRDSIAIYHRLTEEYPDQYTHYLATSLHNLGLLYFEDKDLDNALHYFTEALAIRRNLMRRELEQFGPDTCATALNLVELYQIQLESTLDLSYRQKSLELLMEVRDLLDSVSDDRLVLRNMRADCASHLEYFNNVDMEELTLRYVKVESDSLREEIHGTIEPSEKRIYQEALIKLLEEKYELYPGNEEFRKALALAHNDMAWYLLRLERAGESRKHIERGLELDAGLNLLWCNKAHCELLENNMDLALSFYAGFLGSQPENPLELKKVLMDDLEILSRTGVKKESIAQIKKFYLFDY</sequence>
<organism evidence="4 5">
    <name type="scientific">Muriicola jejuensis</name>
    <dbReference type="NCBI Taxonomy" id="504488"/>
    <lineage>
        <taxon>Bacteria</taxon>
        <taxon>Pseudomonadati</taxon>
        <taxon>Bacteroidota</taxon>
        <taxon>Flavobacteriia</taxon>
        <taxon>Flavobacteriales</taxon>
        <taxon>Flavobacteriaceae</taxon>
        <taxon>Muriicola</taxon>
    </lineage>
</organism>
<keyword evidence="2 3" id="KW-0802">TPR repeat</keyword>
<evidence type="ECO:0000256" key="2">
    <source>
        <dbReference type="ARBA" id="ARBA00022803"/>
    </source>
</evidence>
<reference evidence="4 5" key="1">
    <citation type="submission" date="2020-01" db="EMBL/GenBank/DDBJ databases">
        <title>Muriicola jejuensis KCTC 22299.</title>
        <authorList>
            <person name="Wang G."/>
        </authorList>
    </citation>
    <scope>NUCLEOTIDE SEQUENCE [LARGE SCALE GENOMIC DNA]</scope>
    <source>
        <strain evidence="4 5">KCTC 22299</strain>
    </source>
</reference>
<evidence type="ECO:0000256" key="3">
    <source>
        <dbReference type="PROSITE-ProRule" id="PRU00339"/>
    </source>
</evidence>
<dbReference type="InterPro" id="IPR011990">
    <property type="entry name" value="TPR-like_helical_dom_sf"/>
</dbReference>
<dbReference type="EMBL" id="JAABOP010000001">
    <property type="protein sequence ID" value="NER09465.1"/>
    <property type="molecule type" value="Genomic_DNA"/>
</dbReference>
<accession>A0A6P0U8H8</accession>
<dbReference type="SUPFAM" id="SSF48452">
    <property type="entry name" value="TPR-like"/>
    <property type="match status" value="3"/>
</dbReference>
<dbReference type="RefSeq" id="WP_163691519.1">
    <property type="nucleotide sequence ID" value="NZ_FXTW01000001.1"/>
</dbReference>
<evidence type="ECO:0000256" key="1">
    <source>
        <dbReference type="ARBA" id="ARBA00022737"/>
    </source>
</evidence>
<dbReference type="PANTHER" id="PTHR45641">
    <property type="entry name" value="TETRATRICOPEPTIDE REPEAT PROTEIN (AFU_ORTHOLOGUE AFUA_6G03870)"/>
    <property type="match status" value="1"/>
</dbReference>
<dbReference type="InterPro" id="IPR019734">
    <property type="entry name" value="TPR_rpt"/>
</dbReference>
<dbReference type="PANTHER" id="PTHR45641:SF19">
    <property type="entry name" value="NEPHROCYSTIN-3"/>
    <property type="match status" value="1"/>
</dbReference>